<evidence type="ECO:0000313" key="1">
    <source>
        <dbReference type="EMBL" id="KAF8394240.1"/>
    </source>
</evidence>
<dbReference type="OMA" id="YRYHDCE"/>
<dbReference type="PANTHER" id="PTHR33318">
    <property type="entry name" value="ASPARTYL/GLUTAMYL-TRNA(ASN/GLN) AMIDOTRANSFERASE SUBUNIT"/>
    <property type="match status" value="1"/>
</dbReference>
<reference evidence="1 2" key="1">
    <citation type="submission" date="2020-04" db="EMBL/GenBank/DDBJ databases">
        <title>Plant Genome Project.</title>
        <authorList>
            <person name="Zhang R.-G."/>
        </authorList>
    </citation>
    <scope>NUCLEOTIDE SEQUENCE [LARGE SCALE GENOMIC DNA]</scope>
    <source>
        <strain evidence="1">YNK0</strain>
        <tissue evidence="1">Leaf</tissue>
    </source>
</reference>
<gene>
    <name evidence="1" type="ORF">HHK36_020447</name>
</gene>
<name>A0A834YV53_TETSI</name>
<dbReference type="GO" id="GO:0007142">
    <property type="term" value="P:male meiosis II"/>
    <property type="evidence" value="ECO:0007669"/>
    <property type="project" value="InterPro"/>
</dbReference>
<dbReference type="PANTHER" id="PTHR33318:SF4">
    <property type="entry name" value="OS04G0511700 PROTEIN"/>
    <property type="match status" value="1"/>
</dbReference>
<dbReference type="OrthoDB" id="1925835at2759"/>
<accession>A0A834YV53</accession>
<keyword evidence="2" id="KW-1185">Reference proteome</keyword>
<dbReference type="InterPro" id="IPR039300">
    <property type="entry name" value="JASON"/>
</dbReference>
<dbReference type="AlphaFoldDB" id="A0A834YV53"/>
<evidence type="ECO:0000313" key="2">
    <source>
        <dbReference type="Proteomes" id="UP000655225"/>
    </source>
</evidence>
<sequence length="338" mass="37772">MGCFLACFGSSKNRKHRKPVNRILPRDQLGSYEPLKQTLSLKQDNTESPIFSPLLELKTGLGDFSESFFSVESRARISATSIAEKEVNSSVPLPGSSDWELKKLGSNWNARDRSKYVHSVLNPVENLTQWKTLKARATPPLKHQKENLNIEQETQRSFTLEPGLNLSPFNSKPYLGHSKPPNQEIAVDASLSNWLISSQTTPITKTSTISVGTMSLRSKEDRPILGALTVEELKKLSASSCPRRSPSRIPEDKPILGTVGGYWSHAVQAMDSNSGSSCEAIPNTTSKYREYKKVIWKSTPFQNKVGESYEQRKSNVMQITKRALQHYKPLAAVLKNCH</sequence>
<organism evidence="1 2">
    <name type="scientific">Tetracentron sinense</name>
    <name type="common">Spur-leaf</name>
    <dbReference type="NCBI Taxonomy" id="13715"/>
    <lineage>
        <taxon>Eukaryota</taxon>
        <taxon>Viridiplantae</taxon>
        <taxon>Streptophyta</taxon>
        <taxon>Embryophyta</taxon>
        <taxon>Tracheophyta</taxon>
        <taxon>Spermatophyta</taxon>
        <taxon>Magnoliopsida</taxon>
        <taxon>Trochodendrales</taxon>
        <taxon>Trochodendraceae</taxon>
        <taxon>Tetracentron</taxon>
    </lineage>
</organism>
<protein>
    <submittedName>
        <fullName evidence="1">Uncharacterized protein</fullName>
    </submittedName>
</protein>
<dbReference type="Proteomes" id="UP000655225">
    <property type="component" value="Unassembled WGS sequence"/>
</dbReference>
<proteinExistence type="predicted"/>
<comment type="caution">
    <text evidence="1">The sequence shown here is derived from an EMBL/GenBank/DDBJ whole genome shotgun (WGS) entry which is preliminary data.</text>
</comment>
<dbReference type="EMBL" id="JABCRI010000014">
    <property type="protein sequence ID" value="KAF8394240.1"/>
    <property type="molecule type" value="Genomic_DNA"/>
</dbReference>